<comment type="caution">
    <text evidence="1">The sequence shown here is derived from an EMBL/GenBank/DDBJ whole genome shotgun (WGS) entry which is preliminary data.</text>
</comment>
<sequence>GNNGDINKRIKLLFEFEQWKFQDNNKQKYKAKMNEFLKRRCCNHNINLFWIFICQAYNEAIEIATSETVHNGLPFVKKDKAQKR</sequence>
<evidence type="ECO:0000313" key="1">
    <source>
        <dbReference type="EMBL" id="ETN97726.1"/>
    </source>
</evidence>
<name>X6L9B4_RETFI</name>
<feature type="non-terminal residue" evidence="1">
    <location>
        <position position="1"/>
    </location>
</feature>
<proteinExistence type="predicted"/>
<accession>X6L9B4</accession>
<dbReference type="EMBL" id="ASPP01048812">
    <property type="protein sequence ID" value="ETN97726.1"/>
    <property type="molecule type" value="Genomic_DNA"/>
</dbReference>
<keyword evidence="2" id="KW-1185">Reference proteome</keyword>
<reference evidence="1 2" key="1">
    <citation type="journal article" date="2013" name="Curr. Biol.">
        <title>The Genome of the Foraminiferan Reticulomyxa filosa.</title>
        <authorList>
            <person name="Glockner G."/>
            <person name="Hulsmann N."/>
            <person name="Schleicher M."/>
            <person name="Noegel A.A."/>
            <person name="Eichinger L."/>
            <person name="Gallinger C."/>
            <person name="Pawlowski J."/>
            <person name="Sierra R."/>
            <person name="Euteneuer U."/>
            <person name="Pillet L."/>
            <person name="Moustafa A."/>
            <person name="Platzer M."/>
            <person name="Groth M."/>
            <person name="Szafranski K."/>
            <person name="Schliwa M."/>
        </authorList>
    </citation>
    <scope>NUCLEOTIDE SEQUENCE [LARGE SCALE GENOMIC DNA]</scope>
</reference>
<evidence type="ECO:0000313" key="2">
    <source>
        <dbReference type="Proteomes" id="UP000023152"/>
    </source>
</evidence>
<dbReference type="Proteomes" id="UP000023152">
    <property type="component" value="Unassembled WGS sequence"/>
</dbReference>
<dbReference type="AlphaFoldDB" id="X6L9B4"/>
<organism evidence="1 2">
    <name type="scientific">Reticulomyxa filosa</name>
    <dbReference type="NCBI Taxonomy" id="46433"/>
    <lineage>
        <taxon>Eukaryota</taxon>
        <taxon>Sar</taxon>
        <taxon>Rhizaria</taxon>
        <taxon>Retaria</taxon>
        <taxon>Foraminifera</taxon>
        <taxon>Monothalamids</taxon>
        <taxon>Reticulomyxidae</taxon>
        <taxon>Reticulomyxa</taxon>
    </lineage>
</organism>
<gene>
    <name evidence="1" type="ORF">RFI_39800</name>
</gene>
<protein>
    <submittedName>
        <fullName evidence="1">Uncharacterized protein</fullName>
    </submittedName>
</protein>